<dbReference type="EMBL" id="WMBE01000002">
    <property type="protein sequence ID" value="MDG0867163.1"/>
    <property type="molecule type" value="Genomic_DNA"/>
</dbReference>
<sequence length="98" mass="11195">MFTAIRIYKTKVERLDEPTLHKIETEFTQILRTVPGFHAYRLIDSGNYSAASISFYETEEGALESIEKTREWVKANLSHLVEGPPTIFTGQQVFSELA</sequence>
<evidence type="ECO:0000313" key="2">
    <source>
        <dbReference type="EMBL" id="WFG38573.1"/>
    </source>
</evidence>
<dbReference type="RefSeq" id="WP_342825225.1">
    <property type="nucleotide sequence ID" value="NZ_CP046146.1"/>
</dbReference>
<gene>
    <name evidence="1" type="ORF">GKO46_08775</name>
    <name evidence="2" type="ORF">GKO48_02780</name>
</gene>
<reference evidence="2" key="2">
    <citation type="journal article" date="2023" name="Nat. Commun.">
        <title>Cultivation of marine bacteria of the SAR202 clade.</title>
        <authorList>
            <person name="Lim Y."/>
            <person name="Seo J.H."/>
            <person name="Giovannoni S.J."/>
            <person name="Kang I."/>
            <person name="Cho J.C."/>
        </authorList>
    </citation>
    <scope>NUCLEOTIDE SEQUENCE</scope>
    <source>
        <strain evidence="2">JH1073</strain>
    </source>
</reference>
<accession>A0AAJ6CRM9</accession>
<evidence type="ECO:0000313" key="3">
    <source>
        <dbReference type="Proteomes" id="UP001219901"/>
    </source>
</evidence>
<dbReference type="EMBL" id="CP046147">
    <property type="protein sequence ID" value="WFG38573.1"/>
    <property type="molecule type" value="Genomic_DNA"/>
</dbReference>
<dbReference type="AlphaFoldDB" id="A0AAJ6CRM9"/>
<name>A0AAJ6CRM9_9CHLR</name>
<protein>
    <recommendedName>
        <fullName evidence="5">ABM domain-containing protein</fullName>
    </recommendedName>
</protein>
<dbReference type="Proteomes" id="UP001219901">
    <property type="component" value="Chromosome"/>
</dbReference>
<evidence type="ECO:0000313" key="4">
    <source>
        <dbReference type="Proteomes" id="UP001321249"/>
    </source>
</evidence>
<reference evidence="3 4" key="1">
    <citation type="submission" date="2019-11" db="EMBL/GenBank/DDBJ databases">
        <authorList>
            <person name="Cho J.-C."/>
        </authorList>
    </citation>
    <scope>NUCLEOTIDE SEQUENCE [LARGE SCALE GENOMIC DNA]</scope>
    <source>
        <strain evidence="2 3">JH1073</strain>
        <strain evidence="1 4">JH702</strain>
    </source>
</reference>
<reference evidence="3" key="3">
    <citation type="submission" date="2023-06" db="EMBL/GenBank/DDBJ databases">
        <title>Pangenomics reveal diversification of enzyme families and niche specialization in globally abundant SAR202 bacteria.</title>
        <authorList>
            <person name="Saw J.H.W."/>
        </authorList>
    </citation>
    <scope>NUCLEOTIDE SEQUENCE [LARGE SCALE GENOMIC DNA]</scope>
    <source>
        <strain evidence="3">JH1073</strain>
    </source>
</reference>
<evidence type="ECO:0000313" key="1">
    <source>
        <dbReference type="EMBL" id="MDG0867163.1"/>
    </source>
</evidence>
<organism evidence="2 3">
    <name type="scientific">Candidatus Lucifugimonas marina</name>
    <dbReference type="NCBI Taxonomy" id="3038979"/>
    <lineage>
        <taxon>Bacteria</taxon>
        <taxon>Bacillati</taxon>
        <taxon>Chloroflexota</taxon>
        <taxon>Dehalococcoidia</taxon>
        <taxon>SAR202 cluster</taxon>
        <taxon>Candidatus Lucifugimonadales</taxon>
        <taxon>Candidatus Lucifugimonadaceae</taxon>
        <taxon>Candidatus Lucifugimonas</taxon>
    </lineage>
</organism>
<keyword evidence="3" id="KW-1185">Reference proteome</keyword>
<dbReference type="Proteomes" id="UP001321249">
    <property type="component" value="Unassembled WGS sequence"/>
</dbReference>
<proteinExistence type="predicted"/>
<evidence type="ECO:0008006" key="5">
    <source>
        <dbReference type="Google" id="ProtNLM"/>
    </source>
</evidence>